<name>A0A8J2JJV8_9HEXA</name>
<evidence type="ECO:0000313" key="2">
    <source>
        <dbReference type="Proteomes" id="UP000708208"/>
    </source>
</evidence>
<proteinExistence type="predicted"/>
<evidence type="ECO:0000313" key="1">
    <source>
        <dbReference type="EMBL" id="CAG7659564.1"/>
    </source>
</evidence>
<reference evidence="1" key="1">
    <citation type="submission" date="2021-06" db="EMBL/GenBank/DDBJ databases">
        <authorList>
            <person name="Hodson N. C."/>
            <person name="Mongue J. A."/>
            <person name="Jaron S. K."/>
        </authorList>
    </citation>
    <scope>NUCLEOTIDE SEQUENCE</scope>
</reference>
<feature type="non-terminal residue" evidence="1">
    <location>
        <position position="1"/>
    </location>
</feature>
<accession>A0A8J2JJV8</accession>
<organism evidence="1 2">
    <name type="scientific">Allacma fusca</name>
    <dbReference type="NCBI Taxonomy" id="39272"/>
    <lineage>
        <taxon>Eukaryota</taxon>
        <taxon>Metazoa</taxon>
        <taxon>Ecdysozoa</taxon>
        <taxon>Arthropoda</taxon>
        <taxon>Hexapoda</taxon>
        <taxon>Collembola</taxon>
        <taxon>Symphypleona</taxon>
        <taxon>Sminthuridae</taxon>
        <taxon>Allacma</taxon>
    </lineage>
</organism>
<keyword evidence="2" id="KW-1185">Reference proteome</keyword>
<dbReference type="Proteomes" id="UP000708208">
    <property type="component" value="Unassembled WGS sequence"/>
</dbReference>
<protein>
    <submittedName>
        <fullName evidence="1">Uncharacterized protein</fullName>
    </submittedName>
</protein>
<gene>
    <name evidence="1" type="ORF">AFUS01_LOCUS1269</name>
</gene>
<comment type="caution">
    <text evidence="1">The sequence shown here is derived from an EMBL/GenBank/DDBJ whole genome shotgun (WGS) entry which is preliminary data.</text>
</comment>
<dbReference type="AlphaFoldDB" id="A0A8J2JJV8"/>
<feature type="non-terminal residue" evidence="1">
    <location>
        <position position="68"/>
    </location>
</feature>
<sequence length="68" mass="8114">MKAERVLYESLFDIWLKVDSGVTGQLRKLEIDKFWNANKFDANLIKSKIEELNSKFKRHQKSVYDFFG</sequence>
<dbReference type="EMBL" id="CAJVCH010007071">
    <property type="protein sequence ID" value="CAG7659564.1"/>
    <property type="molecule type" value="Genomic_DNA"/>
</dbReference>